<reference evidence="10" key="3">
    <citation type="submission" date="2015-06" db="UniProtKB">
        <authorList>
            <consortium name="EnsemblMetazoa"/>
        </authorList>
    </citation>
    <scope>IDENTIFICATION</scope>
</reference>
<dbReference type="EMBL" id="AMQN01009182">
    <property type="status" value="NOT_ANNOTATED_CDS"/>
    <property type="molecule type" value="Genomic_DNA"/>
</dbReference>
<evidence type="ECO:0000256" key="8">
    <source>
        <dbReference type="SAM" id="Phobius"/>
    </source>
</evidence>
<dbReference type="AlphaFoldDB" id="R7U5F8"/>
<feature type="transmembrane region" description="Helical" evidence="8">
    <location>
        <begin position="469"/>
        <end position="491"/>
    </location>
</feature>
<evidence type="ECO:0000256" key="6">
    <source>
        <dbReference type="ARBA" id="ARBA00023136"/>
    </source>
</evidence>
<dbReference type="OMA" id="MEKCSHI"/>
<comment type="subcellular location">
    <subcellularLocation>
        <location evidence="1">Apical cell membrane</location>
        <topology evidence="1">Multi-pass membrane protein</topology>
    </subcellularLocation>
</comment>
<feature type="region of interest" description="Disordered" evidence="7">
    <location>
        <begin position="1"/>
        <end position="27"/>
    </location>
</feature>
<evidence type="ECO:0000256" key="4">
    <source>
        <dbReference type="ARBA" id="ARBA00022692"/>
    </source>
</evidence>
<evidence type="ECO:0000313" key="9">
    <source>
        <dbReference type="EMBL" id="ELU01605.1"/>
    </source>
</evidence>
<dbReference type="NCBIfam" id="NF037997">
    <property type="entry name" value="Na_Pi_symport"/>
    <property type="match status" value="1"/>
</dbReference>
<dbReference type="InterPro" id="IPR003841">
    <property type="entry name" value="Na/Pi_transpt"/>
</dbReference>
<feature type="transmembrane region" description="Helical" evidence="8">
    <location>
        <begin position="176"/>
        <end position="195"/>
    </location>
</feature>
<protein>
    <recommendedName>
        <fullName evidence="12">Sodium-dependent phosphate transport protein 2B</fullName>
    </recommendedName>
</protein>
<feature type="transmembrane region" description="Helical" evidence="8">
    <location>
        <begin position="355"/>
        <end position="374"/>
    </location>
</feature>
<evidence type="ECO:0000313" key="11">
    <source>
        <dbReference type="Proteomes" id="UP000014760"/>
    </source>
</evidence>
<feature type="transmembrane region" description="Helical" evidence="8">
    <location>
        <begin position="497"/>
        <end position="519"/>
    </location>
</feature>
<dbReference type="EMBL" id="KB304887">
    <property type="protein sequence ID" value="ELU01605.1"/>
    <property type="molecule type" value="Genomic_DNA"/>
</dbReference>
<gene>
    <name evidence="9" type="ORF">CAPTEDRAFT_182218</name>
</gene>
<keyword evidence="3" id="KW-1003">Cell membrane</keyword>
<evidence type="ECO:0000313" key="10">
    <source>
        <dbReference type="EnsemblMetazoa" id="CapteP182218"/>
    </source>
</evidence>
<feature type="transmembrane region" description="Helical" evidence="8">
    <location>
        <begin position="427"/>
        <end position="449"/>
    </location>
</feature>
<dbReference type="EnsemblMetazoa" id="CapteT182218">
    <property type="protein sequence ID" value="CapteP182218"/>
    <property type="gene ID" value="CapteG182218"/>
</dbReference>
<dbReference type="GO" id="GO:0044341">
    <property type="term" value="P:sodium-dependent phosphate transport"/>
    <property type="evidence" value="ECO:0007669"/>
    <property type="project" value="InterPro"/>
</dbReference>
<name>R7U5F8_CAPTE</name>
<dbReference type="HOGENOM" id="CLU_025063_0_0_1"/>
<accession>R7U5F8</accession>
<feature type="transmembrane region" description="Helical" evidence="8">
    <location>
        <begin position="308"/>
        <end position="335"/>
    </location>
</feature>
<feature type="compositionally biased region" description="Acidic residues" evidence="7">
    <location>
        <begin position="1"/>
        <end position="23"/>
    </location>
</feature>
<dbReference type="OrthoDB" id="76259at2759"/>
<reference evidence="11" key="1">
    <citation type="submission" date="2012-12" db="EMBL/GenBank/DDBJ databases">
        <authorList>
            <person name="Hellsten U."/>
            <person name="Grimwood J."/>
            <person name="Chapman J.A."/>
            <person name="Shapiro H."/>
            <person name="Aerts A."/>
            <person name="Otillar R.P."/>
            <person name="Terry A.Y."/>
            <person name="Boore J.L."/>
            <person name="Simakov O."/>
            <person name="Marletaz F."/>
            <person name="Cho S.-J."/>
            <person name="Edsinger-Gonzales E."/>
            <person name="Havlak P."/>
            <person name="Kuo D.-H."/>
            <person name="Larsson T."/>
            <person name="Lv J."/>
            <person name="Arendt D."/>
            <person name="Savage R."/>
            <person name="Osoegawa K."/>
            <person name="de Jong P."/>
            <person name="Lindberg D.R."/>
            <person name="Seaver E.C."/>
            <person name="Weisblat D.A."/>
            <person name="Putnam N.H."/>
            <person name="Grigoriev I.V."/>
            <person name="Rokhsar D.S."/>
        </authorList>
    </citation>
    <scope>NUCLEOTIDE SEQUENCE</scope>
    <source>
        <strain evidence="11">I ESC-2004</strain>
    </source>
</reference>
<evidence type="ECO:0008006" key="12">
    <source>
        <dbReference type="Google" id="ProtNLM"/>
    </source>
</evidence>
<feature type="transmembrane region" description="Helical" evidence="8">
    <location>
        <begin position="134"/>
        <end position="155"/>
    </location>
</feature>
<evidence type="ECO:0000256" key="7">
    <source>
        <dbReference type="SAM" id="MobiDB-lite"/>
    </source>
</evidence>
<reference evidence="9 11" key="2">
    <citation type="journal article" date="2013" name="Nature">
        <title>Insights into bilaterian evolution from three spiralian genomes.</title>
        <authorList>
            <person name="Simakov O."/>
            <person name="Marletaz F."/>
            <person name="Cho S.J."/>
            <person name="Edsinger-Gonzales E."/>
            <person name="Havlak P."/>
            <person name="Hellsten U."/>
            <person name="Kuo D.H."/>
            <person name="Larsson T."/>
            <person name="Lv J."/>
            <person name="Arendt D."/>
            <person name="Savage R."/>
            <person name="Osoegawa K."/>
            <person name="de Jong P."/>
            <person name="Grimwood J."/>
            <person name="Chapman J.A."/>
            <person name="Shapiro H."/>
            <person name="Aerts A."/>
            <person name="Otillar R.P."/>
            <person name="Terry A.Y."/>
            <person name="Boore J.L."/>
            <person name="Grigoriev I.V."/>
            <person name="Lindberg D.R."/>
            <person name="Seaver E.C."/>
            <person name="Weisblat D.A."/>
            <person name="Putnam N.H."/>
            <person name="Rokhsar D.S."/>
        </authorList>
    </citation>
    <scope>NUCLEOTIDE SEQUENCE</scope>
    <source>
        <strain evidence="9 11">I ESC-2004</strain>
    </source>
</reference>
<dbReference type="GO" id="GO:0016324">
    <property type="term" value="C:apical plasma membrane"/>
    <property type="evidence" value="ECO:0007669"/>
    <property type="project" value="UniProtKB-SubCell"/>
</dbReference>
<dbReference type="NCBIfam" id="TIGR01013">
    <property type="entry name" value="2a58"/>
    <property type="match status" value="1"/>
</dbReference>
<keyword evidence="11" id="KW-1185">Reference proteome</keyword>
<dbReference type="PANTHER" id="PTHR10010">
    <property type="entry name" value="SOLUTE CARRIER FAMILY 34 SODIUM PHOSPHATE , MEMBER 2-RELATED"/>
    <property type="match status" value="1"/>
</dbReference>
<proteinExistence type="inferred from homology"/>
<keyword evidence="4 8" id="KW-0812">Transmembrane</keyword>
<dbReference type="STRING" id="283909.R7U5F8"/>
<organism evidence="9">
    <name type="scientific">Capitella teleta</name>
    <name type="common">Polychaete worm</name>
    <dbReference type="NCBI Taxonomy" id="283909"/>
    <lineage>
        <taxon>Eukaryota</taxon>
        <taxon>Metazoa</taxon>
        <taxon>Spiralia</taxon>
        <taxon>Lophotrochozoa</taxon>
        <taxon>Annelida</taxon>
        <taxon>Polychaeta</taxon>
        <taxon>Sedentaria</taxon>
        <taxon>Scolecida</taxon>
        <taxon>Capitellidae</taxon>
        <taxon>Capitella</taxon>
    </lineage>
</organism>
<dbReference type="PANTHER" id="PTHR10010:SF46">
    <property type="entry name" value="SODIUM-DEPENDENT PHOSPHATE TRANSPORT PROTEIN 2B"/>
    <property type="match status" value="1"/>
</dbReference>
<evidence type="ECO:0000256" key="1">
    <source>
        <dbReference type="ARBA" id="ARBA00004424"/>
    </source>
</evidence>
<evidence type="ECO:0000256" key="5">
    <source>
        <dbReference type="ARBA" id="ARBA00022989"/>
    </source>
</evidence>
<evidence type="ECO:0000256" key="3">
    <source>
        <dbReference type="ARBA" id="ARBA00022475"/>
    </source>
</evidence>
<evidence type="ECO:0000256" key="2">
    <source>
        <dbReference type="ARBA" id="ARBA00005808"/>
    </source>
</evidence>
<dbReference type="GO" id="GO:0005436">
    <property type="term" value="F:sodium:phosphate symporter activity"/>
    <property type="evidence" value="ECO:0007669"/>
    <property type="project" value="InterPro"/>
</dbReference>
<dbReference type="Proteomes" id="UP000014760">
    <property type="component" value="Unassembled WGS sequence"/>
</dbReference>
<sequence>MLDNADQSDDSGCESESEADPWELPELQDNSPAWQTLTRCEKVKRVLLGWLLKAILLVCLLYLFICSLDFLSSSFRLLGGKAAGEIFSSNQLLQNPVAGLMIGVLATVLVQSSSTSTSIVVTMVASGLLPVRPAVPIIMGANIGTSVTNTIVSLAQSTDRDEFRRAFAGATVHDMFNWLSVLVFLPLEVACGYLYHLTKLIVDSGDWTRFEGGNKDLLKTLTKPFTELIIQLDKSVITAIATGDEVHANQSLVKEWCSYSEEMVVSNVTEINNATMVTITMAKEVLVKVPLERCTFLFNNTGLSDLCVGLLLLVVSLFILCTCLVLMVKILNSVFRGKMATIIKTTLNADFPGRLSWLTGYIAVMIGAGMTILVQSSSVFTSAMTPLVGVGVIKLERMYPLTLGSNIGTTTTGVLAAMAASGDKLPFALQIALCHLFFNISGILLFYPVPCMRVPIKLARIMGNTTAEYRWFAIFYLVVMFFCVPGCVFALSMAGVVPLMVAVALFLTTLLFVTILNLLQRKCCEKLPKFLRTWDFLPFEFLHSLDPLDRVLTKLFSIFSRCCCTRRKNRKNQIVLLGKVEELEKLGCDELKVIPDGMESGFCTQRPSVESTPFNSNYNSMIGINA</sequence>
<keyword evidence="5 8" id="KW-1133">Transmembrane helix</keyword>
<comment type="similarity">
    <text evidence="2">Belongs to the SLC34A transporter family.</text>
</comment>
<feature type="transmembrane region" description="Helical" evidence="8">
    <location>
        <begin position="47"/>
        <end position="71"/>
    </location>
</feature>
<keyword evidence="6 8" id="KW-0472">Membrane</keyword>
<dbReference type="Pfam" id="PF02690">
    <property type="entry name" value="Na_Pi_cotrans"/>
    <property type="match status" value="2"/>
</dbReference>